<protein>
    <submittedName>
        <fullName evidence="1">Uncharacterized protein</fullName>
    </submittedName>
</protein>
<sequence length="43" mass="5032">MFIIRVFVLEKGNVSYKNVMDETGRQLILNSKILICYSKLKLI</sequence>
<keyword evidence="2" id="KW-1185">Reference proteome</keyword>
<accession>X5H030</accession>
<dbReference type="Proteomes" id="UP000023762">
    <property type="component" value="Chromosome"/>
</dbReference>
<proteinExistence type="predicted"/>
<dbReference type="AlphaFoldDB" id="X5H030"/>
<dbReference type="EMBL" id="CP007474">
    <property type="protein sequence ID" value="AHX04164.1"/>
    <property type="molecule type" value="Genomic_DNA"/>
</dbReference>
<organism evidence="1 2">
    <name type="scientific">Ehrlichia japonica</name>
    <dbReference type="NCBI Taxonomy" id="391036"/>
    <lineage>
        <taxon>Bacteria</taxon>
        <taxon>Pseudomonadati</taxon>
        <taxon>Pseudomonadota</taxon>
        <taxon>Alphaproteobacteria</taxon>
        <taxon>Rickettsiales</taxon>
        <taxon>Anaplasmataceae</taxon>
        <taxon>Ehrlichia</taxon>
    </lineage>
</organism>
<dbReference type="HOGENOM" id="CLU_3232934_0_0_5"/>
<dbReference type="KEGG" id="ehh:EHF_0149"/>
<gene>
    <name evidence="1" type="ORF">EHF_0149</name>
</gene>
<name>X5H030_9RICK</name>
<reference evidence="1 2" key="1">
    <citation type="submission" date="2014-03" db="EMBL/GenBank/DDBJ databases">
        <title>Sequencing and Comparison of Genomes and Transcriptome Profiles of Human Ehrlichiosis Agents.</title>
        <authorList>
            <person name="Lin M."/>
            <person name="Daugherty S.C."/>
            <person name="Nagaraj S."/>
            <person name="Cheng Z."/>
            <person name="Xiong Q."/>
            <person name="Lin F.-Y."/>
            <person name="Sengamalay N."/>
            <person name="Ott S."/>
            <person name="Godinez A."/>
            <person name="Tallon L.J."/>
            <person name="Sadzewicz L."/>
            <person name="Fraser C.M."/>
            <person name="Dunning Hotopp J.C."/>
            <person name="Rikihisa Y."/>
        </authorList>
    </citation>
    <scope>NUCLEOTIDE SEQUENCE [LARGE SCALE GENOMIC DNA]</scope>
    <source>
        <strain evidence="1 2">HF</strain>
    </source>
</reference>
<evidence type="ECO:0000313" key="2">
    <source>
        <dbReference type="Proteomes" id="UP000023762"/>
    </source>
</evidence>
<evidence type="ECO:0000313" key="1">
    <source>
        <dbReference type="EMBL" id="AHX04164.1"/>
    </source>
</evidence>